<reference evidence="10 11" key="1">
    <citation type="submission" date="2017-04" db="EMBL/GenBank/DDBJ databases">
        <title>Draft genome sequence of Tuber borchii Vittad., a whitish edible truffle.</title>
        <authorList>
            <consortium name="DOE Joint Genome Institute"/>
            <person name="Murat C."/>
            <person name="Kuo A."/>
            <person name="Barry K.W."/>
            <person name="Clum A."/>
            <person name="Dockter R.B."/>
            <person name="Fauchery L."/>
            <person name="Iotti M."/>
            <person name="Kohler A."/>
            <person name="Labutti K."/>
            <person name="Lindquist E.A."/>
            <person name="Lipzen A."/>
            <person name="Ohm R.A."/>
            <person name="Wang M."/>
            <person name="Grigoriev I.V."/>
            <person name="Zambonelli A."/>
            <person name="Martin F.M."/>
        </authorList>
    </citation>
    <scope>NUCLEOTIDE SEQUENCE [LARGE SCALE GENOMIC DNA]</scope>
    <source>
        <strain evidence="10 11">Tbo3840</strain>
    </source>
</reference>
<evidence type="ECO:0000256" key="3">
    <source>
        <dbReference type="ARBA" id="ARBA00010425"/>
    </source>
</evidence>
<evidence type="ECO:0000256" key="1">
    <source>
        <dbReference type="ARBA" id="ARBA00003420"/>
    </source>
</evidence>
<feature type="transmembrane region" description="Helical" evidence="8">
    <location>
        <begin position="63"/>
        <end position="83"/>
    </location>
</feature>
<evidence type="ECO:0000256" key="2">
    <source>
        <dbReference type="ARBA" id="ARBA00004477"/>
    </source>
</evidence>
<gene>
    <name evidence="10" type="ORF">B9Z19DRAFT_962332</name>
</gene>
<feature type="transmembrane region" description="Helical" evidence="8">
    <location>
        <begin position="28"/>
        <end position="51"/>
    </location>
</feature>
<keyword evidence="7 8" id="KW-0472">Membrane</keyword>
<dbReference type="PANTHER" id="PTHR11132">
    <property type="entry name" value="SOLUTE CARRIER FAMILY 35"/>
    <property type="match status" value="1"/>
</dbReference>
<feature type="transmembrane region" description="Helical" evidence="8">
    <location>
        <begin position="261"/>
        <end position="280"/>
    </location>
</feature>
<feature type="transmembrane region" description="Helical" evidence="8">
    <location>
        <begin position="123"/>
        <end position="141"/>
    </location>
</feature>
<evidence type="ECO:0000256" key="8">
    <source>
        <dbReference type="SAM" id="Phobius"/>
    </source>
</evidence>
<comment type="subcellular location">
    <subcellularLocation>
        <location evidence="2">Endoplasmic reticulum membrane</location>
        <topology evidence="2">Multi-pass membrane protein</topology>
    </subcellularLocation>
</comment>
<dbReference type="STRING" id="42251.A0A2T7A7W8"/>
<accession>A0A2T7A7W8</accession>
<feature type="transmembrane region" description="Helical" evidence="8">
    <location>
        <begin position="89"/>
        <end position="111"/>
    </location>
</feature>
<evidence type="ECO:0000256" key="7">
    <source>
        <dbReference type="ARBA" id="ARBA00023136"/>
    </source>
</evidence>
<evidence type="ECO:0000313" key="11">
    <source>
        <dbReference type="Proteomes" id="UP000244722"/>
    </source>
</evidence>
<feature type="domain" description="Sugar phosphate transporter" evidence="9">
    <location>
        <begin position="6"/>
        <end position="226"/>
    </location>
</feature>
<feature type="transmembrane region" description="Helical" evidence="8">
    <location>
        <begin position="153"/>
        <end position="176"/>
    </location>
</feature>
<feature type="transmembrane region" description="Helical" evidence="8">
    <location>
        <begin position="210"/>
        <end position="229"/>
    </location>
</feature>
<dbReference type="GO" id="GO:0005789">
    <property type="term" value="C:endoplasmic reticulum membrane"/>
    <property type="evidence" value="ECO:0007669"/>
    <property type="project" value="UniProtKB-SubCell"/>
</dbReference>
<feature type="transmembrane region" description="Helical" evidence="8">
    <location>
        <begin position="5"/>
        <end position="22"/>
    </location>
</feature>
<organism evidence="10 11">
    <name type="scientific">Tuber borchii</name>
    <name type="common">White truffle</name>
    <dbReference type="NCBI Taxonomy" id="42251"/>
    <lineage>
        <taxon>Eukaryota</taxon>
        <taxon>Fungi</taxon>
        <taxon>Dikarya</taxon>
        <taxon>Ascomycota</taxon>
        <taxon>Pezizomycotina</taxon>
        <taxon>Pezizomycetes</taxon>
        <taxon>Pezizales</taxon>
        <taxon>Tuberaceae</taxon>
        <taxon>Tuber</taxon>
    </lineage>
</organism>
<keyword evidence="11" id="KW-1185">Reference proteome</keyword>
<comment type="function">
    <text evidence="1">Involved in the import of GDP-mannose from the cytoplasm into the Golgi lumen.</text>
</comment>
<dbReference type="AlphaFoldDB" id="A0A2T7A7W8"/>
<evidence type="ECO:0000256" key="4">
    <source>
        <dbReference type="ARBA" id="ARBA00011182"/>
    </source>
</evidence>
<dbReference type="OrthoDB" id="6418713at2759"/>
<keyword evidence="6 8" id="KW-1133">Transmembrane helix</keyword>
<comment type="caution">
    <text evidence="10">The sequence shown here is derived from an EMBL/GenBank/DDBJ whole genome shotgun (WGS) entry which is preliminary data.</text>
</comment>
<protein>
    <submittedName>
        <fullName evidence="10">Triose-phosphate transporter family-domain-containing protein</fullName>
    </submittedName>
</protein>
<evidence type="ECO:0000313" key="10">
    <source>
        <dbReference type="EMBL" id="PUU83837.1"/>
    </source>
</evidence>
<evidence type="ECO:0000256" key="5">
    <source>
        <dbReference type="ARBA" id="ARBA00022692"/>
    </source>
</evidence>
<dbReference type="InterPro" id="IPR050186">
    <property type="entry name" value="TPT_transporter"/>
</dbReference>
<dbReference type="Proteomes" id="UP000244722">
    <property type="component" value="Unassembled WGS sequence"/>
</dbReference>
<proteinExistence type="inferred from homology"/>
<dbReference type="EMBL" id="NESQ01000007">
    <property type="protein sequence ID" value="PUU83837.1"/>
    <property type="molecule type" value="Genomic_DNA"/>
</dbReference>
<keyword evidence="5 8" id="KW-0812">Transmembrane</keyword>
<feature type="transmembrane region" description="Helical" evidence="8">
    <location>
        <begin position="183"/>
        <end position="204"/>
    </location>
</feature>
<comment type="similarity">
    <text evidence="3">Belongs to the TPT transporter family. SLC35D subfamily.</text>
</comment>
<name>A0A2T7A7W8_TUBBO</name>
<evidence type="ECO:0000259" key="9">
    <source>
        <dbReference type="Pfam" id="PF03151"/>
    </source>
</evidence>
<evidence type="ECO:0000256" key="6">
    <source>
        <dbReference type="ARBA" id="ARBA00022989"/>
    </source>
</evidence>
<dbReference type="InterPro" id="IPR004853">
    <property type="entry name" value="Sugar_P_trans_dom"/>
</dbReference>
<dbReference type="Pfam" id="PF03151">
    <property type="entry name" value="TPT"/>
    <property type="match status" value="1"/>
</dbReference>
<sequence length="611" mass="67858">MTGKLYLRAIVPIGLFFSLSLICGNQTYLYLSIAFIQMLKATTPVAVLLVGWGMNVETPSVRVLANVSVIVLGVMVASYGEIAFNLTGFVFQTAGIFFEAFRLILVQRLLWSAEYRMDPPVSLYYFAPVCALMNFLIFLVFEASKLGMSEILKLGLLTLLANAALAFVLNISVVFLIGRTSSLVLTLCGVLKDILLVGVSVLIWGSTVSLTQLVGYSLALGGLVLYRLGADKIREQYQRIRNDGSSAWEEFGAKHPARRKVSIGGAAGLILIMALGVMFGTGKTEIQSAPLEGGESSEVVYVPQNSDTVEQSGPFPVARLDMKYQPPRKFDIVVSIYKEHPIAVGQALNAIRRLPGFGELNPNTIVYFKNPNADQRYVHDETRANAVRKLGTRGGSSAAWLTHIIDMWDELAEHTMFLDGSFQNLEKMASRIYDYYGPETGMLSLAPSLSRCACHQCKDPFGAEESWYRVPEIFASFNGDFCPAGDVLLSQSGQFIVSAKRIRGTPKHVYESMRHLLTSDSDHWIHNDKKSGYFTDDLDDPFFNRAFEKTWMIAFQCGDPRLAKSCPILGERRQPQDPLDRCQCLDRNPADPKGPKPARVARMARRHVWKV</sequence>
<comment type="subunit">
    <text evidence="4">Homooligomer.</text>
</comment>